<dbReference type="InterPro" id="IPR036388">
    <property type="entry name" value="WH-like_DNA-bd_sf"/>
</dbReference>
<organism evidence="2 3">
    <name type="scientific">Ferviditalea candida</name>
    <dbReference type="NCBI Taxonomy" id="3108399"/>
    <lineage>
        <taxon>Bacteria</taxon>
        <taxon>Bacillati</taxon>
        <taxon>Bacillota</taxon>
        <taxon>Bacilli</taxon>
        <taxon>Bacillales</taxon>
        <taxon>Paenibacillaceae</taxon>
        <taxon>Ferviditalea</taxon>
    </lineage>
</organism>
<dbReference type="InterPro" id="IPR013249">
    <property type="entry name" value="RNA_pol_sigma70_r4_t2"/>
</dbReference>
<feature type="domain" description="HTH luxR-type" evidence="1">
    <location>
        <begin position="93"/>
        <end position="143"/>
    </location>
</feature>
<evidence type="ECO:0000313" key="3">
    <source>
        <dbReference type="Proteomes" id="UP001310386"/>
    </source>
</evidence>
<protein>
    <submittedName>
        <fullName evidence="2">Sigma-70 family RNA polymerase sigma factor</fullName>
    </submittedName>
</protein>
<proteinExistence type="predicted"/>
<dbReference type="InterPro" id="IPR013324">
    <property type="entry name" value="RNA_pol_sigma_r3/r4-like"/>
</dbReference>
<dbReference type="Proteomes" id="UP001310386">
    <property type="component" value="Unassembled WGS sequence"/>
</dbReference>
<keyword evidence="3" id="KW-1185">Reference proteome</keyword>
<dbReference type="NCBIfam" id="TIGR02937">
    <property type="entry name" value="sigma70-ECF"/>
    <property type="match status" value="1"/>
</dbReference>
<dbReference type="SMART" id="SM00421">
    <property type="entry name" value="HTH_LUXR"/>
    <property type="match status" value="1"/>
</dbReference>
<dbReference type="SUPFAM" id="SSF88659">
    <property type="entry name" value="Sigma3 and sigma4 domains of RNA polymerase sigma factors"/>
    <property type="match status" value="1"/>
</dbReference>
<dbReference type="InterPro" id="IPR014284">
    <property type="entry name" value="RNA_pol_sigma-70_dom"/>
</dbReference>
<dbReference type="Gene3D" id="1.10.10.10">
    <property type="entry name" value="Winged helix-like DNA-binding domain superfamily/Winged helix DNA-binding domain"/>
    <property type="match status" value="1"/>
</dbReference>
<gene>
    <name evidence="2" type="ORF">VF724_15525</name>
</gene>
<dbReference type="CDD" id="cd06171">
    <property type="entry name" value="Sigma70_r4"/>
    <property type="match status" value="1"/>
</dbReference>
<evidence type="ECO:0000259" key="1">
    <source>
        <dbReference type="SMART" id="SM00421"/>
    </source>
</evidence>
<dbReference type="Pfam" id="PF08281">
    <property type="entry name" value="Sigma70_r4_2"/>
    <property type="match status" value="1"/>
</dbReference>
<name>A0ABU5ZN14_9BACL</name>
<dbReference type="InterPro" id="IPR000792">
    <property type="entry name" value="Tscrpt_reg_LuxR_C"/>
</dbReference>
<dbReference type="RefSeq" id="WP_371755193.1">
    <property type="nucleotide sequence ID" value="NZ_JAYJLD010000027.1"/>
</dbReference>
<reference evidence="2" key="1">
    <citation type="submission" date="2023-12" db="EMBL/GenBank/DDBJ databases">
        <title>Fervidustalea candida gen. nov., sp. nov., a novel member of the family Paenibacillaceae isolated from a geothermal area.</title>
        <authorList>
            <person name="Li W.-J."/>
            <person name="Jiao J.-Y."/>
            <person name="Chen Y."/>
        </authorList>
    </citation>
    <scope>NUCLEOTIDE SEQUENCE</scope>
    <source>
        <strain evidence="2">SYSU GA230002</strain>
    </source>
</reference>
<dbReference type="EMBL" id="JAYJLD010000027">
    <property type="protein sequence ID" value="MEB3103066.1"/>
    <property type="molecule type" value="Genomic_DNA"/>
</dbReference>
<evidence type="ECO:0000313" key="2">
    <source>
        <dbReference type="EMBL" id="MEB3103066.1"/>
    </source>
</evidence>
<comment type="caution">
    <text evidence="2">The sequence shown here is derived from an EMBL/GenBank/DDBJ whole genome shotgun (WGS) entry which is preliminary data.</text>
</comment>
<sequence>MKTWFDVLVEQYADEKHDLERYRQSLDRTDLSQKIESQTVSGMISDLQFSLTWMRKGRRPGSLRGIDRQKIYQRTAIGEMLRPEEKLKLLDLLLSMSDRERQCFLLHMAQGLTHEEIADRLKVSKGTVQTFLKRAKRKVQKEI</sequence>
<accession>A0ABU5ZN14</accession>